<sequence length="252" mass="27305">MDFITMLIISVLGFIAAFIDAVVGGGGLISIPALMAVGLPPATALGTNKLASAFGALTASISFIRARKVNRQLIYMLFPLVFISSICGAFIATTIPTQYFKPLAIVMLFIVLLYTLLKKDWSKQKPIHSISKVGLSLAFFILIMIGFYDGFLGGGTGSFLMFVLLLIGFDFLKAAGNAKVLNFGSNLGALLLFMFLGRVDYSLGIVMALSMIIGSYMGSKFAIKKGISYVRLLFIAVTLILLLKNVYDYIWT</sequence>
<feature type="transmembrane region" description="Helical" evidence="8">
    <location>
        <begin position="201"/>
        <end position="217"/>
    </location>
</feature>
<keyword evidence="6 8" id="KW-1133">Transmembrane helix</keyword>
<evidence type="ECO:0000256" key="8">
    <source>
        <dbReference type="RuleBase" id="RU363041"/>
    </source>
</evidence>
<dbReference type="PANTHER" id="PTHR30269:SF0">
    <property type="entry name" value="MEMBRANE TRANSPORTER PROTEIN YFCA-RELATED"/>
    <property type="match status" value="1"/>
</dbReference>
<accession>A0ABS0T8P9</accession>
<dbReference type="EMBL" id="JABANU010000012">
    <property type="protein sequence ID" value="MBI5975091.1"/>
    <property type="molecule type" value="Genomic_DNA"/>
</dbReference>
<keyword evidence="5 8" id="KW-0812">Transmembrane</keyword>
<organism evidence="9 10">
    <name type="scientific">Staphylococcus canis</name>
    <dbReference type="NCBI Taxonomy" id="2724942"/>
    <lineage>
        <taxon>Bacteria</taxon>
        <taxon>Bacillati</taxon>
        <taxon>Bacillota</taxon>
        <taxon>Bacilli</taxon>
        <taxon>Bacillales</taxon>
        <taxon>Staphylococcaceae</taxon>
        <taxon>Staphylococcus</taxon>
    </lineage>
</organism>
<dbReference type="Pfam" id="PF01925">
    <property type="entry name" value="TauE"/>
    <property type="match status" value="1"/>
</dbReference>
<feature type="transmembrane region" description="Helical" evidence="8">
    <location>
        <begin position="50"/>
        <end position="66"/>
    </location>
</feature>
<evidence type="ECO:0000256" key="1">
    <source>
        <dbReference type="ARBA" id="ARBA00004651"/>
    </source>
</evidence>
<feature type="transmembrane region" description="Helical" evidence="8">
    <location>
        <begin position="129"/>
        <end position="148"/>
    </location>
</feature>
<dbReference type="RefSeq" id="WP_198617874.1">
    <property type="nucleotide sequence ID" value="NZ_JABANU010000012.1"/>
</dbReference>
<evidence type="ECO:0000256" key="7">
    <source>
        <dbReference type="ARBA" id="ARBA00023136"/>
    </source>
</evidence>
<keyword evidence="10" id="KW-1185">Reference proteome</keyword>
<keyword evidence="7 8" id="KW-0472">Membrane</keyword>
<feature type="transmembrane region" description="Helical" evidence="8">
    <location>
        <begin position="179"/>
        <end position="195"/>
    </location>
</feature>
<evidence type="ECO:0000256" key="3">
    <source>
        <dbReference type="ARBA" id="ARBA00022448"/>
    </source>
</evidence>
<keyword evidence="4 8" id="KW-1003">Cell membrane</keyword>
<keyword evidence="3" id="KW-0813">Transport</keyword>
<evidence type="ECO:0000256" key="2">
    <source>
        <dbReference type="ARBA" id="ARBA00009142"/>
    </source>
</evidence>
<feature type="transmembrane region" description="Helical" evidence="8">
    <location>
        <begin position="73"/>
        <end position="93"/>
    </location>
</feature>
<comment type="subcellular location">
    <subcellularLocation>
        <location evidence="1 8">Cell membrane</location>
        <topology evidence="1 8">Multi-pass membrane protein</topology>
    </subcellularLocation>
</comment>
<evidence type="ECO:0000313" key="10">
    <source>
        <dbReference type="Proteomes" id="UP000751852"/>
    </source>
</evidence>
<dbReference type="InterPro" id="IPR002781">
    <property type="entry name" value="TM_pro_TauE-like"/>
</dbReference>
<evidence type="ECO:0000313" key="9">
    <source>
        <dbReference type="EMBL" id="MBI5975091.1"/>
    </source>
</evidence>
<evidence type="ECO:0000256" key="4">
    <source>
        <dbReference type="ARBA" id="ARBA00022475"/>
    </source>
</evidence>
<dbReference type="PANTHER" id="PTHR30269">
    <property type="entry name" value="TRANSMEMBRANE PROTEIN YFCA"/>
    <property type="match status" value="1"/>
</dbReference>
<name>A0ABS0T8P9_9STAP</name>
<comment type="similarity">
    <text evidence="2 8">Belongs to the 4-toluene sulfonate uptake permease (TSUP) (TC 2.A.102) family.</text>
</comment>
<feature type="transmembrane region" description="Helical" evidence="8">
    <location>
        <begin position="7"/>
        <end position="30"/>
    </location>
</feature>
<gene>
    <name evidence="9" type="ORF">HHH54_05685</name>
</gene>
<feature type="transmembrane region" description="Helical" evidence="8">
    <location>
        <begin position="99"/>
        <end position="117"/>
    </location>
</feature>
<dbReference type="InterPro" id="IPR052017">
    <property type="entry name" value="TSUP"/>
</dbReference>
<dbReference type="Proteomes" id="UP000751852">
    <property type="component" value="Unassembled WGS sequence"/>
</dbReference>
<evidence type="ECO:0000256" key="6">
    <source>
        <dbReference type="ARBA" id="ARBA00022989"/>
    </source>
</evidence>
<feature type="transmembrane region" description="Helical" evidence="8">
    <location>
        <begin position="229"/>
        <end position="247"/>
    </location>
</feature>
<reference evidence="9 10" key="1">
    <citation type="submission" date="2020-04" db="EMBL/GenBank/DDBJ databases">
        <title>Staphylococcus species from domestic dog.</title>
        <authorList>
            <person name="Paterson G.K."/>
        </authorList>
    </citation>
    <scope>NUCLEOTIDE SEQUENCE [LARGE SCALE GENOMIC DNA]</scope>
    <source>
        <strain evidence="9 10">H16/1A</strain>
    </source>
</reference>
<proteinExistence type="inferred from homology"/>
<evidence type="ECO:0000256" key="5">
    <source>
        <dbReference type="ARBA" id="ARBA00022692"/>
    </source>
</evidence>
<protein>
    <recommendedName>
        <fullName evidence="8">Probable membrane transporter protein</fullName>
    </recommendedName>
</protein>
<comment type="caution">
    <text evidence="9">The sequence shown here is derived from an EMBL/GenBank/DDBJ whole genome shotgun (WGS) entry which is preliminary data.</text>
</comment>
<feature type="transmembrane region" description="Helical" evidence="8">
    <location>
        <begin position="154"/>
        <end position="172"/>
    </location>
</feature>